<evidence type="ECO:0000256" key="6">
    <source>
        <dbReference type="ARBA" id="ARBA00023136"/>
    </source>
</evidence>
<feature type="transmembrane region" description="Helical" evidence="8">
    <location>
        <begin position="469"/>
        <end position="490"/>
    </location>
</feature>
<keyword evidence="3" id="KW-1003">Cell membrane</keyword>
<feature type="transmembrane region" description="Helical" evidence="8">
    <location>
        <begin position="681"/>
        <end position="707"/>
    </location>
</feature>
<evidence type="ECO:0000256" key="5">
    <source>
        <dbReference type="ARBA" id="ARBA00022989"/>
    </source>
</evidence>
<feature type="domain" description="Anoctamin transmembrane" evidence="9">
    <location>
        <begin position="301"/>
        <end position="868"/>
    </location>
</feature>
<dbReference type="AlphaFoldDB" id="A0A067QQS1"/>
<comment type="subcellular location">
    <subcellularLocation>
        <location evidence="1">Cell membrane</location>
        <topology evidence="1">Multi-pass membrane protein</topology>
    </subcellularLocation>
    <subcellularLocation>
        <location evidence="8">Membrane</location>
        <topology evidence="8">Multi-pass membrane protein</topology>
    </subcellularLocation>
</comment>
<dbReference type="GO" id="GO:0046983">
    <property type="term" value="F:protein dimerization activity"/>
    <property type="evidence" value="ECO:0007669"/>
    <property type="project" value="InterPro"/>
</dbReference>
<dbReference type="InterPro" id="IPR032394">
    <property type="entry name" value="Anoct_dimer"/>
</dbReference>
<evidence type="ECO:0000256" key="3">
    <source>
        <dbReference type="ARBA" id="ARBA00022475"/>
    </source>
</evidence>
<name>A0A067QQS1_ZOONE</name>
<keyword evidence="5 8" id="KW-1133">Transmembrane helix</keyword>
<evidence type="ECO:0000256" key="4">
    <source>
        <dbReference type="ARBA" id="ARBA00022692"/>
    </source>
</evidence>
<protein>
    <recommendedName>
        <fullName evidence="8">Anoctamin</fullName>
    </recommendedName>
</protein>
<keyword evidence="4 8" id="KW-0812">Transmembrane</keyword>
<evidence type="ECO:0000256" key="8">
    <source>
        <dbReference type="RuleBase" id="RU280814"/>
    </source>
</evidence>
<feature type="transmembrane region" description="Helical" evidence="8">
    <location>
        <begin position="389"/>
        <end position="407"/>
    </location>
</feature>
<dbReference type="FunCoup" id="A0A067QQS1">
    <property type="interactions" value="198"/>
</dbReference>
<feature type="transmembrane region" description="Helical" evidence="8">
    <location>
        <begin position="312"/>
        <end position="339"/>
    </location>
</feature>
<dbReference type="GO" id="GO:0005886">
    <property type="term" value="C:plasma membrane"/>
    <property type="evidence" value="ECO:0007669"/>
    <property type="project" value="UniProtKB-SubCell"/>
</dbReference>
<reference evidence="11 12" key="1">
    <citation type="journal article" date="2014" name="Nat. Commun.">
        <title>Molecular traces of alternative social organization in a termite genome.</title>
        <authorList>
            <person name="Terrapon N."/>
            <person name="Li C."/>
            <person name="Robertson H.M."/>
            <person name="Ji L."/>
            <person name="Meng X."/>
            <person name="Booth W."/>
            <person name="Chen Z."/>
            <person name="Childers C.P."/>
            <person name="Glastad K.M."/>
            <person name="Gokhale K."/>
            <person name="Gowin J."/>
            <person name="Gronenberg W."/>
            <person name="Hermansen R.A."/>
            <person name="Hu H."/>
            <person name="Hunt B.G."/>
            <person name="Huylmans A.K."/>
            <person name="Khalil S.M."/>
            <person name="Mitchell R.D."/>
            <person name="Munoz-Torres M.C."/>
            <person name="Mustard J.A."/>
            <person name="Pan H."/>
            <person name="Reese J.T."/>
            <person name="Scharf M.E."/>
            <person name="Sun F."/>
            <person name="Vogel H."/>
            <person name="Xiao J."/>
            <person name="Yang W."/>
            <person name="Yang Z."/>
            <person name="Yang Z."/>
            <person name="Zhou J."/>
            <person name="Zhu J."/>
            <person name="Brent C.S."/>
            <person name="Elsik C.G."/>
            <person name="Goodisman M.A."/>
            <person name="Liberles D.A."/>
            <person name="Roe R.M."/>
            <person name="Vargo E.L."/>
            <person name="Vilcinskas A."/>
            <person name="Wang J."/>
            <person name="Bornberg-Bauer E."/>
            <person name="Korb J."/>
            <person name="Zhang G."/>
            <person name="Liebig J."/>
        </authorList>
    </citation>
    <scope>NUCLEOTIDE SEQUENCE [LARGE SCALE GENOMIC DNA]</scope>
    <source>
        <tissue evidence="11">Whole organism</tissue>
    </source>
</reference>
<dbReference type="Proteomes" id="UP000027135">
    <property type="component" value="Unassembled WGS sequence"/>
</dbReference>
<feature type="transmembrane region" description="Helical" evidence="8">
    <location>
        <begin position="510"/>
        <end position="534"/>
    </location>
</feature>
<dbReference type="PANTHER" id="PTHR12308:SF83">
    <property type="entry name" value="ANOCTAMIN"/>
    <property type="match status" value="1"/>
</dbReference>
<evidence type="ECO:0000256" key="1">
    <source>
        <dbReference type="ARBA" id="ARBA00004651"/>
    </source>
</evidence>
<dbReference type="InterPro" id="IPR007632">
    <property type="entry name" value="Anoctamin"/>
</dbReference>
<dbReference type="eggNOG" id="KOG2514">
    <property type="taxonomic scope" value="Eukaryota"/>
</dbReference>
<evidence type="ECO:0000256" key="7">
    <source>
        <dbReference type="ARBA" id="ARBA00023180"/>
    </source>
</evidence>
<evidence type="ECO:0000313" key="12">
    <source>
        <dbReference type="Proteomes" id="UP000027135"/>
    </source>
</evidence>
<keyword evidence="12" id="KW-1185">Reference proteome</keyword>
<evidence type="ECO:0000259" key="10">
    <source>
        <dbReference type="Pfam" id="PF16178"/>
    </source>
</evidence>
<feature type="domain" description="Anoctamin dimerisation" evidence="10">
    <location>
        <begin position="81"/>
        <end position="298"/>
    </location>
</feature>
<evidence type="ECO:0000259" key="9">
    <source>
        <dbReference type="Pfam" id="PF04547"/>
    </source>
</evidence>
<dbReference type="OrthoDB" id="296386at2759"/>
<comment type="similarity">
    <text evidence="2 8">Belongs to the anoctamin family.</text>
</comment>
<dbReference type="PANTHER" id="PTHR12308">
    <property type="entry name" value="ANOCTAMIN"/>
    <property type="match status" value="1"/>
</dbReference>
<feature type="transmembrane region" description="Helical" evidence="8">
    <location>
        <begin position="731"/>
        <end position="755"/>
    </location>
</feature>
<dbReference type="GO" id="GO:0005254">
    <property type="term" value="F:chloride channel activity"/>
    <property type="evidence" value="ECO:0007669"/>
    <property type="project" value="TreeGrafter"/>
</dbReference>
<feature type="transmembrane region" description="Helical" evidence="8">
    <location>
        <begin position="824"/>
        <end position="854"/>
    </location>
</feature>
<keyword evidence="6 8" id="KW-0472">Membrane</keyword>
<gene>
    <name evidence="11" type="ORF">L798_14445</name>
</gene>
<dbReference type="InterPro" id="IPR049452">
    <property type="entry name" value="Anoctamin_TM"/>
</dbReference>
<organism evidence="11 12">
    <name type="scientific">Zootermopsis nevadensis</name>
    <name type="common">Dampwood termite</name>
    <dbReference type="NCBI Taxonomy" id="136037"/>
    <lineage>
        <taxon>Eukaryota</taxon>
        <taxon>Metazoa</taxon>
        <taxon>Ecdysozoa</taxon>
        <taxon>Arthropoda</taxon>
        <taxon>Hexapoda</taxon>
        <taxon>Insecta</taxon>
        <taxon>Pterygota</taxon>
        <taxon>Neoptera</taxon>
        <taxon>Polyneoptera</taxon>
        <taxon>Dictyoptera</taxon>
        <taxon>Blattodea</taxon>
        <taxon>Blattoidea</taxon>
        <taxon>Termitoidae</taxon>
        <taxon>Termopsidae</taxon>
        <taxon>Zootermopsis</taxon>
    </lineage>
</organism>
<feature type="transmembrane region" description="Helical" evidence="8">
    <location>
        <begin position="554"/>
        <end position="575"/>
    </location>
</feature>
<evidence type="ECO:0000256" key="2">
    <source>
        <dbReference type="ARBA" id="ARBA00009671"/>
    </source>
</evidence>
<accession>A0A067QQS1</accession>
<sequence>MEDEADLFEDAVSVSSISSESAQKKGKPYISLSHCTVYHSIQDIQSQQSNTEENQMVATMHQPVGSNSESHENMILTSPSMFLDEGHSVDFVLVWTDSSEACNKDALKKREVFEHRLEEEGLILEREQNRSLHFIKIHAPVEVLGRYAEILKLRMPMRKFDGPEDIEEPSFDIMLEVKSMVRRLVEFVLVNPTVFHPQEHRLTAEFNREKIYLFDVDSENFFTAAVRTTVVDFILERMQFSEDNKTPFCFGVNRLISEGVYSAAYPLHDGDYRQEGCLRHSLHKEWASIRKWIMYQPIDHIKEYFGIKFGLYFAWLGFYTHMLIPAAVVGLICFFYGLATMYSNTLSEDICNRRLNIVMCPLCDTCRYWNLTDACDYARVTYLFDNSSTVFFAFFMSFWGTLFLELWKRYSADITHHWGLSGFDLQAEHPRPEYLARLRDAKYKPKINVVTQTEEPYVPFWKVRVPATILSFSVVLLLITVAVGAVFGVVLYRMASVGPKSIFEGQNKIILIPATAAVINLVCIMLLNYLYDWLAVKLTEMELLRTQTEFDDSLTLKIYLFQFVNYYTSIFYIAFLKGKFVGYPAKYNRVFGWRQEECNPGGCLMELCIQLAIIMVGKQAYNTVLEMVIPLLFKWWNTFKIKTGLQAEDKENGKIKKQWTEDYKLLGWGPRGLFPEYLEMVLQYGFVTIFVAAFPLAPFFALLNNVLEMRLDAKKFLRFYRRPVPKRVKDIGVWFCILDILGRISVVTNAFIIAFSSNFIPRIVYMMTVSQDHTDVGFLNHSLAYFDTAHFSHSLTNIPHVDICRYPEYRNPPWHERPYKRPLIYWHILAARLAFVVVFQNVVSFVMMAVQWLIPDTSRHLRDKIRKEAYLTNEIIIDQERKRAQAMNRGQVGSGDFLKGELNAMANTSNRLAYKRKKLNDAEEIPLSDLHIV</sequence>
<dbReference type="InParanoid" id="A0A067QQS1"/>
<keyword evidence="7" id="KW-0325">Glycoprotein</keyword>
<dbReference type="EMBL" id="KK853131">
    <property type="protein sequence ID" value="KDR10923.1"/>
    <property type="molecule type" value="Genomic_DNA"/>
</dbReference>
<dbReference type="Pfam" id="PF16178">
    <property type="entry name" value="Anoct_dimer"/>
    <property type="match status" value="1"/>
</dbReference>
<evidence type="ECO:0000313" key="11">
    <source>
        <dbReference type="EMBL" id="KDR10923.1"/>
    </source>
</evidence>
<proteinExistence type="inferred from homology"/>
<dbReference type="OMA" id="RPSIYWH"/>
<dbReference type="Pfam" id="PF04547">
    <property type="entry name" value="Anoctamin"/>
    <property type="match status" value="1"/>
</dbReference>